<proteinExistence type="predicted"/>
<sequence>MAQAVASAGAEFIEVGDPLIKTVGVTAVERIKRAVPHTTVVAEMMSADWGRDQVVPTAEYGADAVFLIGPATIASVSAAVDAGRRLGVPILLDVPSGHVSAHWIADREQAGVDGFAITTDIDIGVGSNHPLARSQALHSWTRLPVAVSGGFSSTDRMVLRSPEWDVLIVGRSVTEATDPATAARLLTQLIHQPE</sequence>
<dbReference type="Proteomes" id="UP001216440">
    <property type="component" value="Chromosome"/>
</dbReference>
<gene>
    <name evidence="1" type="ORF">PYS65_31355</name>
</gene>
<evidence type="ECO:0000313" key="2">
    <source>
        <dbReference type="Proteomes" id="UP001216440"/>
    </source>
</evidence>
<name>A0ABY8K9J0_9ACTN</name>
<dbReference type="PANTHER" id="PTHR35039:SF3">
    <property type="entry name" value="3-KETO-L-GULONATE-6-PHOSPHATE DECARBOXYLASE SGBH-RELATED"/>
    <property type="match status" value="1"/>
</dbReference>
<dbReference type="InterPro" id="IPR011060">
    <property type="entry name" value="RibuloseP-bd_barrel"/>
</dbReference>
<keyword evidence="2" id="KW-1185">Reference proteome</keyword>
<dbReference type="RefSeq" id="WP_279337306.1">
    <property type="nucleotide sequence ID" value="NZ_CP121682.1"/>
</dbReference>
<dbReference type="SUPFAM" id="SSF51366">
    <property type="entry name" value="Ribulose-phoshate binding barrel"/>
    <property type="match status" value="1"/>
</dbReference>
<dbReference type="PANTHER" id="PTHR35039">
    <property type="entry name" value="3-KETO-L-GULONATE-6-PHOSPHATE DECARBOXYLASE SGBH-RELATED"/>
    <property type="match status" value="1"/>
</dbReference>
<evidence type="ECO:0008006" key="3">
    <source>
        <dbReference type="Google" id="ProtNLM"/>
    </source>
</evidence>
<dbReference type="Gene3D" id="3.20.20.70">
    <property type="entry name" value="Aldolase class I"/>
    <property type="match status" value="1"/>
</dbReference>
<evidence type="ECO:0000313" key="1">
    <source>
        <dbReference type="EMBL" id="WGD44274.1"/>
    </source>
</evidence>
<protein>
    <recommendedName>
        <fullName evidence="3">Orotidine 5'-phosphate decarboxylase domain-containing protein</fullName>
    </recommendedName>
</protein>
<dbReference type="EMBL" id="CP121682">
    <property type="protein sequence ID" value="WGD44274.1"/>
    <property type="molecule type" value="Genomic_DNA"/>
</dbReference>
<accession>A0ABY8K9J0</accession>
<dbReference type="InterPro" id="IPR013785">
    <property type="entry name" value="Aldolase_TIM"/>
</dbReference>
<organism evidence="1 2">
    <name type="scientific">Streptomyces cathayae</name>
    <dbReference type="NCBI Taxonomy" id="3031124"/>
    <lineage>
        <taxon>Bacteria</taxon>
        <taxon>Bacillati</taxon>
        <taxon>Actinomycetota</taxon>
        <taxon>Actinomycetes</taxon>
        <taxon>Kitasatosporales</taxon>
        <taxon>Streptomycetaceae</taxon>
        <taxon>Streptomyces</taxon>
    </lineage>
</organism>
<reference evidence="1 2" key="1">
    <citation type="submission" date="2023-03" db="EMBL/GenBank/DDBJ databases">
        <authorList>
            <person name="Mo P."/>
        </authorList>
    </citation>
    <scope>NUCLEOTIDE SEQUENCE [LARGE SCALE GENOMIC DNA]</scope>
    <source>
        <strain evidence="1 2">HUAS 5</strain>
    </source>
</reference>